<evidence type="ECO:0000313" key="3">
    <source>
        <dbReference type="Proteomes" id="UP000018320"/>
    </source>
</evidence>
<dbReference type="VEuPathDB" id="GiardiaDB:GL50581_172"/>
<dbReference type="AlphaFoldDB" id="V6TDF8"/>
<dbReference type="VEuPathDB" id="GiardiaDB:DHA2_152544"/>
<gene>
    <name evidence="2" type="ORF">DHA2_152544</name>
</gene>
<dbReference type="EMBL" id="AHGT01000042">
    <property type="protein sequence ID" value="ESU36684.1"/>
    <property type="molecule type" value="Genomic_DNA"/>
</dbReference>
<reference evidence="3" key="1">
    <citation type="submission" date="2012-02" db="EMBL/GenBank/DDBJ databases">
        <title>Genome sequencing of Giardia lamblia Genotypes A2 and B isolates (DH and GS) and comparative analysis with the genomes of Genotypes A1 and E (WB and Pig).</title>
        <authorList>
            <person name="Adam R."/>
            <person name="Dahlstrom E."/>
            <person name="Martens C."/>
            <person name="Bruno D."/>
            <person name="Barbian K."/>
            <person name="Porcella S.F."/>
            <person name="Nash T."/>
        </authorList>
    </citation>
    <scope>NUCLEOTIDE SEQUENCE</scope>
    <source>
        <strain evidence="3">DH</strain>
    </source>
</reference>
<sequence length="752" mass="81967">MFMHGSGSQDYEKIMKPTGLFDVAEQPTLQGNQGRRAATVLSYSLYGDSSGLIASFFRIIHQALALQQIEIESLPVSQAERESTSFKQWVPLLTRALQQEITDIGISSLVDNFFSAENERDSISALLKSLPPTIYNFLFARPATCSTCGNTTNIEPLLFLAEGESIESRLQRATNCSVCGANSPESALQGLMQCVCLPRGYAHSIPMRPPSSPSVLLGAVITVSNEYYLCTFINPHIITGQTANIVKDRYFLLYAPHDSPLRSMPGSRAAELTYLKYRKVKRYIDSPASSSEAALLGLPVYAIYFDISVLTSTVRDHLYAIFTEESQPIQAEHTVPSNTEPVPKMLAPDLPSIFEIPVINLQDRYSFSRYEEESSEKHTAVEKAVVASPSVSVPPFQQPKVTYVSTQRYCQDCRDHWIIYLLLAGLLLAIIILFVLVIRFYLKFDNLVVTNLLVTRRAFLGFSDWNSPDIPRDQLVTNDTSSSSATQNYTLVTTRGLSSWTITDNLIGNGAFQAKDNKGITIQELHANEANFSSLKVQNLLFNRSLSPDATATSTRLWIHDLWIDLATVSDILTTTNLTVTNDITTEASTLPVEVSKTVTANIISQLSALTISSPTGYHKTISGPAALTIPNGQFTFSATSSIKDLDLITGYFQFTGKTTITTMISKNLIVNLLDLGKMDSRSNITVTSLNVGDIKMDSSGVTSGSGSFSIKSTATGVPPSTLTLTGDLGQGALTVQQSTTAAGCTCGVAPN</sequence>
<dbReference type="Proteomes" id="UP000018320">
    <property type="component" value="Unassembled WGS sequence"/>
</dbReference>
<evidence type="ECO:0000313" key="2">
    <source>
        <dbReference type="EMBL" id="ESU36684.1"/>
    </source>
</evidence>
<comment type="caution">
    <text evidence="2">The sequence shown here is derived from an EMBL/GenBank/DDBJ whole genome shotgun (WGS) entry which is preliminary data.</text>
</comment>
<dbReference type="VEuPathDB" id="GiardiaDB:GL50803_003564"/>
<keyword evidence="1" id="KW-0472">Membrane</keyword>
<feature type="transmembrane region" description="Helical" evidence="1">
    <location>
        <begin position="417"/>
        <end position="442"/>
    </location>
</feature>
<organism evidence="2 3">
    <name type="scientific">Giardia intestinalis</name>
    <name type="common">Giardia lamblia</name>
    <dbReference type="NCBI Taxonomy" id="5741"/>
    <lineage>
        <taxon>Eukaryota</taxon>
        <taxon>Metamonada</taxon>
        <taxon>Diplomonadida</taxon>
        <taxon>Hexamitidae</taxon>
        <taxon>Giardiinae</taxon>
        <taxon>Giardia</taxon>
    </lineage>
</organism>
<accession>V6TDF8</accession>
<protein>
    <submittedName>
        <fullName evidence="2">Uncharacterized protein</fullName>
    </submittedName>
</protein>
<keyword evidence="1" id="KW-1133">Transmembrane helix</keyword>
<evidence type="ECO:0000256" key="1">
    <source>
        <dbReference type="SAM" id="Phobius"/>
    </source>
</evidence>
<name>V6TDF8_GIAIN</name>
<reference evidence="2 3" key="2">
    <citation type="journal article" date="2013" name="Genome Biol. Evol.">
        <title>Genome sequencing of Giardia lamblia genotypes A2 and B isolates (DH and GS) and comparative analysis with the genomes of genotypes A1 and E (WB and Pig).</title>
        <authorList>
            <person name="Adam R.D."/>
            <person name="Dahlstrom E.W."/>
            <person name="Martens C.A."/>
            <person name="Bruno D.P."/>
            <person name="Barbian K.D."/>
            <person name="Ricklefs S.M."/>
            <person name="Hernandez M.M."/>
            <person name="Narla N.P."/>
            <person name="Patel R.B."/>
            <person name="Porcella S.F."/>
            <person name="Nash T.E."/>
        </authorList>
    </citation>
    <scope>NUCLEOTIDE SEQUENCE [LARGE SCALE GENOMIC DNA]</scope>
    <source>
        <strain evidence="2 3">DH</strain>
    </source>
</reference>
<proteinExistence type="predicted"/>
<dbReference type="VEuPathDB" id="GiardiaDB:QR46_2427"/>
<keyword evidence="1" id="KW-0812">Transmembrane</keyword>